<evidence type="ECO:0000313" key="5">
    <source>
        <dbReference type="Proteomes" id="UP001287286"/>
    </source>
</evidence>
<evidence type="ECO:0000313" key="3">
    <source>
        <dbReference type="EMBL" id="PWI67635.1"/>
    </source>
</evidence>
<gene>
    <name evidence="3" type="ORF">PCL_02989</name>
    <name evidence="2" type="ORF">Purlil1_7008</name>
</gene>
<keyword evidence="1" id="KW-0472">Membrane</keyword>
<keyword evidence="5" id="KW-1185">Reference proteome</keyword>
<reference evidence="2 5" key="4">
    <citation type="journal article" date="2024" name="Microbiol. Resour. Announc.">
        <title>Genome annotations for the ascomycete fungi Trichoderma harzianum, Trichoderma aggressivum, and Purpureocillium lilacinum.</title>
        <authorList>
            <person name="Beijen E.P.W."/>
            <person name="Ohm R.A."/>
        </authorList>
    </citation>
    <scope>NUCLEOTIDE SEQUENCE [LARGE SCALE GENOMIC DNA]</scope>
    <source>
        <strain evidence="2 5">CBS 150709</strain>
    </source>
</reference>
<organism evidence="3 4">
    <name type="scientific">Purpureocillium lilacinum</name>
    <name type="common">Paecilomyces lilacinus</name>
    <dbReference type="NCBI Taxonomy" id="33203"/>
    <lineage>
        <taxon>Eukaryota</taxon>
        <taxon>Fungi</taxon>
        <taxon>Dikarya</taxon>
        <taxon>Ascomycota</taxon>
        <taxon>Pezizomycotina</taxon>
        <taxon>Sordariomycetes</taxon>
        <taxon>Hypocreomycetidae</taxon>
        <taxon>Hypocreales</taxon>
        <taxon>Ophiocordycipitaceae</taxon>
        <taxon>Purpureocillium</taxon>
    </lineage>
</organism>
<feature type="transmembrane region" description="Helical" evidence="1">
    <location>
        <begin position="168"/>
        <end position="185"/>
    </location>
</feature>
<sequence>MLARKSCAPNLQGWLQAAANGNTHHLLSGPQLHCDRHSHPRAASASRLPYLGRQAQSHTRAKQRSSAACLSVRQRGPWKDKIHLRRGPPPAAPGGCDGGHSGLGGVFAVVETHLGLEWKWQWQWARWPPGAVHSIQGRPLTPPRPLAVAARMPSSSANRRAAVVRQQLVMTPINFASFILSLVLVDMQYSLRRVHSHAEAPSRLPSWLHSLLFCPQPYYQPARYGKDAVPGGGGSRGSSSEPYYHSNQRRLMEMEAEEAFRMRNTVLIVFGLVVAGAAGAVWFFATRLYRYWFV</sequence>
<reference evidence="3" key="1">
    <citation type="submission" date="2015-05" db="EMBL/GenBank/DDBJ databases">
        <authorList>
            <person name="Wang D.B."/>
            <person name="Wang M."/>
        </authorList>
    </citation>
    <scope>NUCLEOTIDE SEQUENCE</scope>
    <source>
        <strain evidence="3">36-1</strain>
    </source>
</reference>
<feature type="transmembrane region" description="Helical" evidence="1">
    <location>
        <begin position="266"/>
        <end position="285"/>
    </location>
</feature>
<evidence type="ECO:0000256" key="1">
    <source>
        <dbReference type="SAM" id="Phobius"/>
    </source>
</evidence>
<dbReference type="Proteomes" id="UP001287286">
    <property type="component" value="Unassembled WGS sequence"/>
</dbReference>
<comment type="caution">
    <text evidence="3">The sequence shown here is derived from an EMBL/GenBank/DDBJ whole genome shotgun (WGS) entry which is preliminary data.</text>
</comment>
<name>A0A2U3DZE9_PURLI</name>
<reference evidence="2" key="3">
    <citation type="submission" date="2023-11" db="EMBL/GenBank/DDBJ databases">
        <authorList>
            <person name="Beijen E."/>
            <person name="Ohm R.A."/>
        </authorList>
    </citation>
    <scope>NUCLEOTIDE SEQUENCE</scope>
    <source>
        <strain evidence="2">CBS 150709</strain>
    </source>
</reference>
<protein>
    <submittedName>
        <fullName evidence="3">Uncharacterized protein</fullName>
    </submittedName>
</protein>
<accession>A0A2U3DZE9</accession>
<reference evidence="3 4" key="2">
    <citation type="journal article" date="2016" name="Front. Microbiol.">
        <title>Genome and transcriptome sequences reveal the specific parasitism of the nematophagous Purpureocillium lilacinum 36-1.</title>
        <authorList>
            <person name="Xie J."/>
            <person name="Li S."/>
            <person name="Mo C."/>
            <person name="Xiao X."/>
            <person name="Peng D."/>
            <person name="Wang G."/>
            <person name="Xiao Y."/>
        </authorList>
    </citation>
    <scope>NUCLEOTIDE SEQUENCE [LARGE SCALE GENOMIC DNA]</scope>
    <source>
        <strain evidence="3 4">36-1</strain>
    </source>
</reference>
<proteinExistence type="predicted"/>
<dbReference type="Proteomes" id="UP000245956">
    <property type="component" value="Unassembled WGS sequence"/>
</dbReference>
<dbReference type="AlphaFoldDB" id="A0A2U3DZE9"/>
<evidence type="ECO:0000313" key="2">
    <source>
        <dbReference type="EMBL" id="KAK4088797.1"/>
    </source>
</evidence>
<dbReference type="EMBL" id="JAWRVI010000023">
    <property type="protein sequence ID" value="KAK4088797.1"/>
    <property type="molecule type" value="Genomic_DNA"/>
</dbReference>
<keyword evidence="1" id="KW-0812">Transmembrane</keyword>
<keyword evidence="1" id="KW-1133">Transmembrane helix</keyword>
<dbReference type="EMBL" id="LCWV01000018">
    <property type="protein sequence ID" value="PWI67635.1"/>
    <property type="molecule type" value="Genomic_DNA"/>
</dbReference>
<evidence type="ECO:0000313" key="4">
    <source>
        <dbReference type="Proteomes" id="UP000245956"/>
    </source>
</evidence>